<keyword evidence="1" id="KW-0812">Transmembrane</keyword>
<feature type="non-terminal residue" evidence="2">
    <location>
        <position position="1"/>
    </location>
</feature>
<name>A0A8T4J5L1_9ACTN</name>
<evidence type="ECO:0000256" key="1">
    <source>
        <dbReference type="SAM" id="Phobius"/>
    </source>
</evidence>
<comment type="caution">
    <text evidence="2">The sequence shown here is derived from an EMBL/GenBank/DDBJ whole genome shotgun (WGS) entry which is preliminary data.</text>
</comment>
<gene>
    <name evidence="2" type="ORF">KDA82_38470</name>
</gene>
<keyword evidence="1" id="KW-1133">Transmembrane helix</keyword>
<dbReference type="AlphaFoldDB" id="A0A8T4J5L1"/>
<dbReference type="EMBL" id="JAGSMN010001783">
    <property type="protein sequence ID" value="MBR7678740.1"/>
    <property type="molecule type" value="Genomic_DNA"/>
</dbReference>
<feature type="transmembrane region" description="Helical" evidence="1">
    <location>
        <begin position="32"/>
        <end position="53"/>
    </location>
</feature>
<reference evidence="2" key="1">
    <citation type="submission" date="2021-04" db="EMBL/GenBank/DDBJ databases">
        <title>Sequencing of actinobacteria type strains.</title>
        <authorList>
            <person name="Nguyen G.-S."/>
            <person name="Wentzel A."/>
        </authorList>
    </citation>
    <scope>NUCLEOTIDE SEQUENCE</scope>
    <source>
        <strain evidence="2">DSM 42095</strain>
    </source>
</reference>
<proteinExistence type="predicted"/>
<dbReference type="Proteomes" id="UP000675554">
    <property type="component" value="Unassembled WGS sequence"/>
</dbReference>
<keyword evidence="3" id="KW-1185">Reference proteome</keyword>
<accession>A0A8T4J5L1</accession>
<keyword evidence="1" id="KW-0472">Membrane</keyword>
<feature type="non-terminal residue" evidence="2">
    <location>
        <position position="83"/>
    </location>
</feature>
<evidence type="ECO:0000313" key="3">
    <source>
        <dbReference type="Proteomes" id="UP000675554"/>
    </source>
</evidence>
<sequence>VRPSWTALGITGFYAAVPVVLAVTVMERTGAGPGILLFLFLWLLIGVGAVRGLRRLRVAYRTPDAVGFDGRGMIARCDGRPAF</sequence>
<protein>
    <submittedName>
        <fullName evidence="2">Uncharacterized protein</fullName>
    </submittedName>
</protein>
<evidence type="ECO:0000313" key="2">
    <source>
        <dbReference type="EMBL" id="MBR7678740.1"/>
    </source>
</evidence>
<organism evidence="2 3">
    <name type="scientific">Streptomyces daliensis</name>
    <dbReference type="NCBI Taxonomy" id="299421"/>
    <lineage>
        <taxon>Bacteria</taxon>
        <taxon>Bacillati</taxon>
        <taxon>Actinomycetota</taxon>
        <taxon>Actinomycetes</taxon>
        <taxon>Kitasatosporales</taxon>
        <taxon>Streptomycetaceae</taxon>
        <taxon>Streptomyces</taxon>
    </lineage>
</organism>